<sequence>MLLMTRTRSSHLSSYDDIIKFLGRPHSFNELISYGRTLPETPSRLPPHPAPDAPALDQEITPAPQVKGFF</sequence>
<comment type="caution">
    <text evidence="2">The sequence shown here is derived from an EMBL/GenBank/DDBJ whole genome shotgun (WGS) entry which is preliminary data.</text>
</comment>
<evidence type="ECO:0000256" key="1">
    <source>
        <dbReference type="SAM" id="MobiDB-lite"/>
    </source>
</evidence>
<keyword evidence="3" id="KW-1185">Reference proteome</keyword>
<evidence type="ECO:0000313" key="2">
    <source>
        <dbReference type="EMBL" id="KAK1854062.1"/>
    </source>
</evidence>
<organism evidence="2 3">
    <name type="scientific">Colletotrichum chrysophilum</name>
    <dbReference type="NCBI Taxonomy" id="1836956"/>
    <lineage>
        <taxon>Eukaryota</taxon>
        <taxon>Fungi</taxon>
        <taxon>Dikarya</taxon>
        <taxon>Ascomycota</taxon>
        <taxon>Pezizomycotina</taxon>
        <taxon>Sordariomycetes</taxon>
        <taxon>Hypocreomycetidae</taxon>
        <taxon>Glomerellales</taxon>
        <taxon>Glomerellaceae</taxon>
        <taxon>Colletotrichum</taxon>
        <taxon>Colletotrichum gloeosporioides species complex</taxon>
    </lineage>
</organism>
<dbReference type="EMBL" id="JAQOWY010000043">
    <property type="protein sequence ID" value="KAK1854062.1"/>
    <property type="molecule type" value="Genomic_DNA"/>
</dbReference>
<name>A0AAD9AVG8_9PEZI</name>
<accession>A0AAD9AVG8</accession>
<reference evidence="2" key="1">
    <citation type="submission" date="2023-01" db="EMBL/GenBank/DDBJ databases">
        <title>Colletotrichum chrysophilum M932 genome sequence.</title>
        <authorList>
            <person name="Baroncelli R."/>
        </authorList>
    </citation>
    <scope>NUCLEOTIDE SEQUENCE</scope>
    <source>
        <strain evidence="2">M932</strain>
    </source>
</reference>
<dbReference type="Proteomes" id="UP001243330">
    <property type="component" value="Unassembled WGS sequence"/>
</dbReference>
<proteinExistence type="predicted"/>
<protein>
    <submittedName>
        <fullName evidence="2">Uncharacterized protein</fullName>
    </submittedName>
</protein>
<dbReference type="AlphaFoldDB" id="A0AAD9AVG8"/>
<evidence type="ECO:0000313" key="3">
    <source>
        <dbReference type="Proteomes" id="UP001243330"/>
    </source>
</evidence>
<gene>
    <name evidence="2" type="ORF">CCHR01_03255</name>
</gene>
<feature type="region of interest" description="Disordered" evidence="1">
    <location>
        <begin position="39"/>
        <end position="70"/>
    </location>
</feature>